<dbReference type="EMBL" id="QJTF01000010">
    <property type="protein sequence ID" value="PYE87856.1"/>
    <property type="molecule type" value="Genomic_DNA"/>
</dbReference>
<protein>
    <recommendedName>
        <fullName evidence="3">Urease operon accessory protein</fullName>
    </recommendedName>
</protein>
<dbReference type="Proteomes" id="UP000247454">
    <property type="component" value="Unassembled WGS sequence"/>
</dbReference>
<proteinExistence type="predicted"/>
<dbReference type="Gene3D" id="3.90.1480.20">
    <property type="entry name" value="Glycosyl transferase family 29"/>
    <property type="match status" value="1"/>
</dbReference>
<evidence type="ECO:0000313" key="2">
    <source>
        <dbReference type="Proteomes" id="UP000247454"/>
    </source>
</evidence>
<dbReference type="InterPro" id="IPR038578">
    <property type="entry name" value="GT29-like_sf"/>
</dbReference>
<comment type="caution">
    <text evidence="1">The sequence shown here is derived from an EMBL/GenBank/DDBJ whole genome shotgun (WGS) entry which is preliminary data.</text>
</comment>
<dbReference type="AlphaFoldDB" id="A0A318T203"/>
<sequence>MSRRTIMIVGNGSVPEGAAAKIDAADTVIRFNDCRSVGPSGSKTDIVAVCNTGRPARSMLEGGWKTNAAVCRAKEIWSVRSAEKFSKMRAGLIEAYPDLGDFCDDYTRDFAAYAEMTGRLHRVLPAHVHEQLDRDLARFSPAPYVVPSSGMVVIAAVLSGFAKREDDVMLTGFDHVGWELHPFTAERRLVETLISQGHLRRLA</sequence>
<organism evidence="1 2">
    <name type="scientific">Phyllobacterium leguminum</name>
    <dbReference type="NCBI Taxonomy" id="314237"/>
    <lineage>
        <taxon>Bacteria</taxon>
        <taxon>Pseudomonadati</taxon>
        <taxon>Pseudomonadota</taxon>
        <taxon>Alphaproteobacteria</taxon>
        <taxon>Hyphomicrobiales</taxon>
        <taxon>Phyllobacteriaceae</taxon>
        <taxon>Phyllobacterium</taxon>
    </lineage>
</organism>
<evidence type="ECO:0008006" key="3">
    <source>
        <dbReference type="Google" id="ProtNLM"/>
    </source>
</evidence>
<reference evidence="1 2" key="1">
    <citation type="submission" date="2018-06" db="EMBL/GenBank/DDBJ databases">
        <title>Genomic Encyclopedia of Type Strains, Phase III (KMG-III): the genomes of soil and plant-associated and newly described type strains.</title>
        <authorList>
            <person name="Whitman W."/>
        </authorList>
    </citation>
    <scope>NUCLEOTIDE SEQUENCE [LARGE SCALE GENOMIC DNA]</scope>
    <source>
        <strain evidence="1 2">ORS 1419</strain>
    </source>
</reference>
<gene>
    <name evidence="1" type="ORF">C7477_11041</name>
</gene>
<keyword evidence="2" id="KW-1185">Reference proteome</keyword>
<accession>A0A318T203</accession>
<dbReference type="RefSeq" id="WP_110751652.1">
    <property type="nucleotide sequence ID" value="NZ_QJTF01000010.1"/>
</dbReference>
<name>A0A318T203_9HYPH</name>
<evidence type="ECO:0000313" key="1">
    <source>
        <dbReference type="EMBL" id="PYE87856.1"/>
    </source>
</evidence>
<dbReference type="OrthoDB" id="8451561at2"/>